<feature type="transmembrane region" description="Helical" evidence="6">
    <location>
        <begin position="38"/>
        <end position="62"/>
    </location>
</feature>
<keyword evidence="2 6" id="KW-0812">Transmembrane</keyword>
<evidence type="ECO:0000256" key="3">
    <source>
        <dbReference type="ARBA" id="ARBA00022989"/>
    </source>
</evidence>
<comment type="caution">
    <text evidence="7">The sequence shown here is derived from an EMBL/GenBank/DDBJ whole genome shotgun (WGS) entry which is preliminary data.</text>
</comment>
<feature type="transmembrane region" description="Helical" evidence="6">
    <location>
        <begin position="155"/>
        <end position="178"/>
    </location>
</feature>
<dbReference type="CDD" id="cd09319">
    <property type="entry name" value="TDT_like_1"/>
    <property type="match status" value="1"/>
</dbReference>
<feature type="transmembrane region" description="Helical" evidence="6">
    <location>
        <begin position="99"/>
        <end position="117"/>
    </location>
</feature>
<gene>
    <name evidence="7" type="ORF">ACFPFX_27690</name>
</gene>
<evidence type="ECO:0000256" key="4">
    <source>
        <dbReference type="ARBA" id="ARBA00023136"/>
    </source>
</evidence>
<comment type="subcellular location">
    <subcellularLocation>
        <location evidence="1">Membrane</location>
        <topology evidence="1">Multi-pass membrane protein</topology>
    </subcellularLocation>
</comment>
<feature type="region of interest" description="Disordered" evidence="5">
    <location>
        <begin position="307"/>
        <end position="360"/>
    </location>
</feature>
<feature type="transmembrane region" description="Helical" evidence="6">
    <location>
        <begin position="129"/>
        <end position="149"/>
    </location>
</feature>
<name>A0ABV9UUN7_9ACTN</name>
<feature type="transmembrane region" description="Helical" evidence="6">
    <location>
        <begin position="12"/>
        <end position="32"/>
    </location>
</feature>
<dbReference type="InterPro" id="IPR038665">
    <property type="entry name" value="Voltage-dep_anion_channel_sf"/>
</dbReference>
<dbReference type="Pfam" id="PF03595">
    <property type="entry name" value="SLAC1"/>
    <property type="match status" value="1"/>
</dbReference>
<evidence type="ECO:0000313" key="7">
    <source>
        <dbReference type="EMBL" id="MFC4960083.1"/>
    </source>
</evidence>
<sequence>MKRQVNPWWAELPPAAGAAVMATAIISIGLHLTGHETLSRVGLVIAALLWLLLAWDFVARLLGNRTRWEGEADTPPALTAVAATTVLGTRLSALGWQGPAAALLTLGAVLWPGLLMAVVRHWRRRMPGVAFLVCVATQGLAVLAATLSSAGAGEWLGWGAVAALGLGLFLYAEALVRFDFRQVRDGAGDQWIGGGALAISALAASKLALLRAGAAHTALRTTALVLLGLNLTACAVLLLAEARWPRPRYDIRRWSTVFPLGMTAVASLSVSATTGIAWLHTLGVALLWIALATWLLVLAGFARKPGQVPGGAGQAGLWRSGRRSNPVQEQRPGATRRHGARPAPAAPDPKPPPPTPHAQR</sequence>
<proteinExistence type="predicted"/>
<keyword evidence="4 6" id="KW-0472">Membrane</keyword>
<dbReference type="InterPro" id="IPR004695">
    <property type="entry name" value="SLAC1/Mae1/Ssu1/TehA"/>
</dbReference>
<feature type="transmembrane region" description="Helical" evidence="6">
    <location>
        <begin position="190"/>
        <end position="210"/>
    </location>
</feature>
<evidence type="ECO:0000256" key="2">
    <source>
        <dbReference type="ARBA" id="ARBA00022692"/>
    </source>
</evidence>
<evidence type="ECO:0000313" key="8">
    <source>
        <dbReference type="Proteomes" id="UP001595834"/>
    </source>
</evidence>
<evidence type="ECO:0000256" key="6">
    <source>
        <dbReference type="SAM" id="Phobius"/>
    </source>
</evidence>
<dbReference type="Gene3D" id="1.50.10.150">
    <property type="entry name" value="Voltage-dependent anion channel"/>
    <property type="match status" value="1"/>
</dbReference>
<dbReference type="Proteomes" id="UP001595834">
    <property type="component" value="Unassembled WGS sequence"/>
</dbReference>
<feature type="transmembrane region" description="Helical" evidence="6">
    <location>
        <begin position="222"/>
        <end position="242"/>
    </location>
</feature>
<dbReference type="EMBL" id="JBHSIZ010000036">
    <property type="protein sequence ID" value="MFC4960083.1"/>
    <property type="molecule type" value="Genomic_DNA"/>
</dbReference>
<dbReference type="RefSeq" id="WP_344373746.1">
    <property type="nucleotide sequence ID" value="NZ_BAAASQ010000008.1"/>
</dbReference>
<accession>A0ABV9UUN7</accession>
<feature type="transmembrane region" description="Helical" evidence="6">
    <location>
        <begin position="285"/>
        <end position="302"/>
    </location>
</feature>
<evidence type="ECO:0000256" key="1">
    <source>
        <dbReference type="ARBA" id="ARBA00004141"/>
    </source>
</evidence>
<keyword evidence="8" id="KW-1185">Reference proteome</keyword>
<organism evidence="7 8">
    <name type="scientific">Streptomyces mauvecolor</name>
    <dbReference type="NCBI Taxonomy" id="58345"/>
    <lineage>
        <taxon>Bacteria</taxon>
        <taxon>Bacillati</taxon>
        <taxon>Actinomycetota</taxon>
        <taxon>Actinomycetes</taxon>
        <taxon>Kitasatosporales</taxon>
        <taxon>Streptomycetaceae</taxon>
        <taxon>Streptomyces</taxon>
    </lineage>
</organism>
<keyword evidence="3 6" id="KW-1133">Transmembrane helix</keyword>
<evidence type="ECO:0000256" key="5">
    <source>
        <dbReference type="SAM" id="MobiDB-lite"/>
    </source>
</evidence>
<protein>
    <submittedName>
        <fullName evidence="7">Tellurite resistance/C4-dicarboxylate transporter family protein</fullName>
    </submittedName>
</protein>
<feature type="transmembrane region" description="Helical" evidence="6">
    <location>
        <begin position="254"/>
        <end position="279"/>
    </location>
</feature>
<reference evidence="8" key="1">
    <citation type="journal article" date="2019" name="Int. J. Syst. Evol. Microbiol.">
        <title>The Global Catalogue of Microorganisms (GCM) 10K type strain sequencing project: providing services to taxonomists for standard genome sequencing and annotation.</title>
        <authorList>
            <consortium name="The Broad Institute Genomics Platform"/>
            <consortium name="The Broad Institute Genome Sequencing Center for Infectious Disease"/>
            <person name="Wu L."/>
            <person name="Ma J."/>
        </authorList>
    </citation>
    <scope>NUCLEOTIDE SEQUENCE [LARGE SCALE GENOMIC DNA]</scope>
    <source>
        <strain evidence="8">CCM 7224</strain>
    </source>
</reference>
<feature type="compositionally biased region" description="Pro residues" evidence="5">
    <location>
        <begin position="344"/>
        <end position="360"/>
    </location>
</feature>